<feature type="transmembrane region" description="Helical" evidence="8">
    <location>
        <begin position="6"/>
        <end position="36"/>
    </location>
</feature>
<feature type="transmembrane region" description="Helical" evidence="8">
    <location>
        <begin position="97"/>
        <end position="115"/>
    </location>
</feature>
<evidence type="ECO:0000313" key="11">
    <source>
        <dbReference type="Proteomes" id="UP001549291"/>
    </source>
</evidence>
<protein>
    <recommendedName>
        <fullName evidence="8">Probable membrane transporter protein</fullName>
    </recommendedName>
</protein>
<organism evidence="10 11">
    <name type="scientific">Bradyrhizobium japonicum</name>
    <dbReference type="NCBI Taxonomy" id="375"/>
    <lineage>
        <taxon>Bacteria</taxon>
        <taxon>Pseudomonadati</taxon>
        <taxon>Pseudomonadota</taxon>
        <taxon>Alphaproteobacteria</taxon>
        <taxon>Hyphomicrobiales</taxon>
        <taxon>Nitrobacteraceae</taxon>
        <taxon>Bradyrhizobium</taxon>
    </lineage>
</organism>
<sequence length="281" mass="30236">METLTYALLLFGALAGGFVSGLAGFGTALMALGIWLYVLPPSLAVPLVLICSVIAQTSTLPSMWKSFDLSLVWPFLIGGLIGVPLGTMLIASADPKVFKLSVGVLILIFSTALYLNKRPLAVTFGGRIADGAIGFAGGILGGLAGLSGPLPILWANIRGWNKHERRGIFQLFNFTVLATALALQTASGLVEFKVVWLALVAFPGTLIGVGRRPRLSRTERQAFWRRRARPVVPVGPHPRLEQYCRALARCSPRGERHAAGDADTEHVDPARGEIEQMRVEQ</sequence>
<feature type="transmembrane region" description="Helical" evidence="8">
    <location>
        <begin position="192"/>
        <end position="210"/>
    </location>
</feature>
<dbReference type="PANTHER" id="PTHR30269:SF37">
    <property type="entry name" value="MEMBRANE TRANSPORTER PROTEIN"/>
    <property type="match status" value="1"/>
</dbReference>
<feature type="transmembrane region" description="Helical" evidence="8">
    <location>
        <begin position="70"/>
        <end position="90"/>
    </location>
</feature>
<feature type="transmembrane region" description="Helical" evidence="8">
    <location>
        <begin position="135"/>
        <end position="155"/>
    </location>
</feature>
<keyword evidence="7 8" id="KW-0472">Membrane</keyword>
<feature type="transmembrane region" description="Helical" evidence="8">
    <location>
        <begin position="43"/>
        <end position="64"/>
    </location>
</feature>
<dbReference type="InterPro" id="IPR002781">
    <property type="entry name" value="TM_pro_TauE-like"/>
</dbReference>
<evidence type="ECO:0000256" key="8">
    <source>
        <dbReference type="RuleBase" id="RU363041"/>
    </source>
</evidence>
<evidence type="ECO:0000256" key="6">
    <source>
        <dbReference type="ARBA" id="ARBA00022989"/>
    </source>
</evidence>
<reference evidence="10 11" key="1">
    <citation type="submission" date="2024-06" db="EMBL/GenBank/DDBJ databases">
        <title>Genomic Encyclopedia of Type Strains, Phase V (KMG-V): Genome sequencing to study the core and pangenomes of soil and plant-associated prokaryotes.</title>
        <authorList>
            <person name="Whitman W."/>
        </authorList>
    </citation>
    <scope>NUCLEOTIDE SEQUENCE [LARGE SCALE GENOMIC DNA]</scope>
    <source>
        <strain evidence="10 11">USDA 160</strain>
    </source>
</reference>
<accession>A0ABV2RQ40</accession>
<feature type="region of interest" description="Disordered" evidence="9">
    <location>
        <begin position="255"/>
        <end position="281"/>
    </location>
</feature>
<keyword evidence="11" id="KW-1185">Reference proteome</keyword>
<keyword evidence="4 8" id="KW-1003">Cell membrane</keyword>
<comment type="similarity">
    <text evidence="2 8">Belongs to the 4-toluene sulfonate uptake permease (TSUP) (TC 2.A.102) family.</text>
</comment>
<comment type="subcellular location">
    <subcellularLocation>
        <location evidence="1 8">Cell membrane</location>
        <topology evidence="1 8">Multi-pass membrane protein</topology>
    </subcellularLocation>
</comment>
<keyword evidence="3" id="KW-0813">Transport</keyword>
<dbReference type="InterPro" id="IPR052017">
    <property type="entry name" value="TSUP"/>
</dbReference>
<evidence type="ECO:0000256" key="5">
    <source>
        <dbReference type="ARBA" id="ARBA00022692"/>
    </source>
</evidence>
<evidence type="ECO:0000313" key="10">
    <source>
        <dbReference type="EMBL" id="MET4719024.1"/>
    </source>
</evidence>
<dbReference type="PANTHER" id="PTHR30269">
    <property type="entry name" value="TRANSMEMBRANE PROTEIN YFCA"/>
    <property type="match status" value="1"/>
</dbReference>
<proteinExistence type="inferred from homology"/>
<evidence type="ECO:0000256" key="7">
    <source>
        <dbReference type="ARBA" id="ARBA00023136"/>
    </source>
</evidence>
<dbReference type="EMBL" id="JBEPTQ010000002">
    <property type="protein sequence ID" value="MET4719024.1"/>
    <property type="molecule type" value="Genomic_DNA"/>
</dbReference>
<gene>
    <name evidence="10" type="ORF">ABIF63_003130</name>
</gene>
<dbReference type="Pfam" id="PF01925">
    <property type="entry name" value="TauE"/>
    <property type="match status" value="1"/>
</dbReference>
<keyword evidence="6 8" id="KW-1133">Transmembrane helix</keyword>
<evidence type="ECO:0000256" key="9">
    <source>
        <dbReference type="SAM" id="MobiDB-lite"/>
    </source>
</evidence>
<keyword evidence="5 8" id="KW-0812">Transmembrane</keyword>
<evidence type="ECO:0000256" key="2">
    <source>
        <dbReference type="ARBA" id="ARBA00009142"/>
    </source>
</evidence>
<feature type="transmembrane region" description="Helical" evidence="8">
    <location>
        <begin position="167"/>
        <end position="186"/>
    </location>
</feature>
<evidence type="ECO:0000256" key="4">
    <source>
        <dbReference type="ARBA" id="ARBA00022475"/>
    </source>
</evidence>
<evidence type="ECO:0000256" key="1">
    <source>
        <dbReference type="ARBA" id="ARBA00004651"/>
    </source>
</evidence>
<evidence type="ECO:0000256" key="3">
    <source>
        <dbReference type="ARBA" id="ARBA00022448"/>
    </source>
</evidence>
<dbReference type="Proteomes" id="UP001549291">
    <property type="component" value="Unassembled WGS sequence"/>
</dbReference>
<name>A0ABV2RQ40_BRAJP</name>
<comment type="caution">
    <text evidence="10">The sequence shown here is derived from an EMBL/GenBank/DDBJ whole genome shotgun (WGS) entry which is preliminary data.</text>
</comment>